<dbReference type="EMBL" id="JADCUA010000019">
    <property type="protein sequence ID" value="KAH9833158.1"/>
    <property type="molecule type" value="Genomic_DNA"/>
</dbReference>
<evidence type="ECO:0000313" key="2">
    <source>
        <dbReference type="EMBL" id="KAH9833158.1"/>
    </source>
</evidence>
<name>A0ABQ8K7D8_9APHY</name>
<feature type="compositionally biased region" description="Basic residues" evidence="1">
    <location>
        <begin position="80"/>
        <end position="96"/>
    </location>
</feature>
<evidence type="ECO:0000256" key="1">
    <source>
        <dbReference type="SAM" id="MobiDB-lite"/>
    </source>
</evidence>
<sequence length="238" mass="26523">MPTARERLRCARPSVAESAVGRLQRARHPWAQCGRRTSEPAAARILACTYARTRTPAITSPQTLSSRLTMIANRPPPQRPLRRVHSHRCNRPRARSSRIGAALRSPREASPRGVYEARTHPSPHARRFASTHLQVGAGTRAWGWRARTFPRGPTARRRRQAGRGTDMIEQPMVVCARRLWPVLRPACTSRDTVSGAGASRMRTCAEHGPVLGRWRRARALGANRRAVGGLDLARLPWA</sequence>
<feature type="region of interest" description="Disordered" evidence="1">
    <location>
        <begin position="73"/>
        <end position="123"/>
    </location>
</feature>
<protein>
    <submittedName>
        <fullName evidence="2">Uncharacterized protein</fullName>
    </submittedName>
</protein>
<organism evidence="2 3">
    <name type="scientific">Rhodofomes roseus</name>
    <dbReference type="NCBI Taxonomy" id="34475"/>
    <lineage>
        <taxon>Eukaryota</taxon>
        <taxon>Fungi</taxon>
        <taxon>Dikarya</taxon>
        <taxon>Basidiomycota</taxon>
        <taxon>Agaricomycotina</taxon>
        <taxon>Agaricomycetes</taxon>
        <taxon>Polyporales</taxon>
        <taxon>Rhodofomes</taxon>
    </lineage>
</organism>
<gene>
    <name evidence="2" type="ORF">C8Q71DRAFT_192315</name>
</gene>
<comment type="caution">
    <text evidence="2">The sequence shown here is derived from an EMBL/GenBank/DDBJ whole genome shotgun (WGS) entry which is preliminary data.</text>
</comment>
<reference evidence="2 3" key="1">
    <citation type="journal article" date="2021" name="Environ. Microbiol.">
        <title>Gene family expansions and transcriptome signatures uncover fungal adaptations to wood decay.</title>
        <authorList>
            <person name="Hage H."/>
            <person name="Miyauchi S."/>
            <person name="Viragh M."/>
            <person name="Drula E."/>
            <person name="Min B."/>
            <person name="Chaduli D."/>
            <person name="Navarro D."/>
            <person name="Favel A."/>
            <person name="Norest M."/>
            <person name="Lesage-Meessen L."/>
            <person name="Balint B."/>
            <person name="Merenyi Z."/>
            <person name="de Eugenio L."/>
            <person name="Morin E."/>
            <person name="Martinez A.T."/>
            <person name="Baldrian P."/>
            <person name="Stursova M."/>
            <person name="Martinez M.J."/>
            <person name="Novotny C."/>
            <person name="Magnuson J.K."/>
            <person name="Spatafora J.W."/>
            <person name="Maurice S."/>
            <person name="Pangilinan J."/>
            <person name="Andreopoulos W."/>
            <person name="LaButti K."/>
            <person name="Hundley H."/>
            <person name="Na H."/>
            <person name="Kuo A."/>
            <person name="Barry K."/>
            <person name="Lipzen A."/>
            <person name="Henrissat B."/>
            <person name="Riley R."/>
            <person name="Ahrendt S."/>
            <person name="Nagy L.G."/>
            <person name="Grigoriev I.V."/>
            <person name="Martin F."/>
            <person name="Rosso M.N."/>
        </authorList>
    </citation>
    <scope>NUCLEOTIDE SEQUENCE [LARGE SCALE GENOMIC DNA]</scope>
    <source>
        <strain evidence="2 3">CIRM-BRFM 1785</strain>
    </source>
</reference>
<accession>A0ABQ8K7D8</accession>
<dbReference type="Proteomes" id="UP000814176">
    <property type="component" value="Unassembled WGS sequence"/>
</dbReference>
<dbReference type="GeneID" id="71997612"/>
<proteinExistence type="predicted"/>
<dbReference type="RefSeq" id="XP_047775924.1">
    <property type="nucleotide sequence ID" value="XM_047916880.1"/>
</dbReference>
<feature type="compositionally biased region" description="Basic and acidic residues" evidence="1">
    <location>
        <begin position="105"/>
        <end position="119"/>
    </location>
</feature>
<evidence type="ECO:0000313" key="3">
    <source>
        <dbReference type="Proteomes" id="UP000814176"/>
    </source>
</evidence>
<keyword evidence="3" id="KW-1185">Reference proteome</keyword>